<feature type="transmembrane region" description="Helical" evidence="1">
    <location>
        <begin position="12"/>
        <end position="35"/>
    </location>
</feature>
<protein>
    <recommendedName>
        <fullName evidence="4">DUF4260 domain-containing protein</fullName>
    </recommendedName>
</protein>
<keyword evidence="3" id="KW-1185">Reference proteome</keyword>
<dbReference type="RefSeq" id="WP_041100440.1">
    <property type="nucleotide sequence ID" value="NZ_JARTHD010000067.1"/>
</dbReference>
<keyword evidence="1" id="KW-0472">Membrane</keyword>
<gene>
    <name evidence="2" type="ORF">SD77_0820</name>
</gene>
<dbReference type="Proteomes" id="UP000031982">
    <property type="component" value="Unassembled WGS sequence"/>
</dbReference>
<evidence type="ECO:0000313" key="3">
    <source>
        <dbReference type="Proteomes" id="UP000031982"/>
    </source>
</evidence>
<comment type="caution">
    <text evidence="2">The sequence shown here is derived from an EMBL/GenBank/DDBJ whole genome shotgun (WGS) entry which is preliminary data.</text>
</comment>
<dbReference type="Pfam" id="PF14079">
    <property type="entry name" value="DUF4260"/>
    <property type="match status" value="1"/>
</dbReference>
<name>A0ABR5AUA3_BACBA</name>
<reference evidence="2 3" key="1">
    <citation type="submission" date="2015-01" db="EMBL/GenBank/DDBJ databases">
        <title>Genome Assembly of Bacillus badius MTCC 1458.</title>
        <authorList>
            <person name="Verma A."/>
            <person name="Khatri I."/>
            <person name="Mual P."/>
            <person name="Subramanian S."/>
            <person name="Krishnamurthi S."/>
        </authorList>
    </citation>
    <scope>NUCLEOTIDE SEQUENCE [LARGE SCALE GENOMIC DNA]</scope>
    <source>
        <strain evidence="2 3">MTCC 1458</strain>
    </source>
</reference>
<proteinExistence type="predicted"/>
<evidence type="ECO:0000313" key="2">
    <source>
        <dbReference type="EMBL" id="KIL78219.1"/>
    </source>
</evidence>
<dbReference type="InterPro" id="IPR025356">
    <property type="entry name" value="DUF4260"/>
</dbReference>
<keyword evidence="1" id="KW-0812">Transmembrane</keyword>
<sequence>MIKPFIRLENGLGFAACLYVYVQFGFPLWLFFLLLLAPDITMVGYLLNTRTGALLYNWGHSFVLPLLLAAGYMYASNEYLLMISIIWTAHICMDRLLGYGLKYYDSFKITHLQRI</sequence>
<feature type="transmembrane region" description="Helical" evidence="1">
    <location>
        <begin position="55"/>
        <end position="75"/>
    </location>
</feature>
<evidence type="ECO:0008006" key="4">
    <source>
        <dbReference type="Google" id="ProtNLM"/>
    </source>
</evidence>
<dbReference type="EMBL" id="JXLP01000010">
    <property type="protein sequence ID" value="KIL78219.1"/>
    <property type="molecule type" value="Genomic_DNA"/>
</dbReference>
<evidence type="ECO:0000256" key="1">
    <source>
        <dbReference type="SAM" id="Phobius"/>
    </source>
</evidence>
<keyword evidence="1" id="KW-1133">Transmembrane helix</keyword>
<accession>A0ABR5AUA3</accession>
<organism evidence="2 3">
    <name type="scientific">Bacillus badius</name>
    <dbReference type="NCBI Taxonomy" id="1455"/>
    <lineage>
        <taxon>Bacteria</taxon>
        <taxon>Bacillati</taxon>
        <taxon>Bacillota</taxon>
        <taxon>Bacilli</taxon>
        <taxon>Bacillales</taxon>
        <taxon>Bacillaceae</taxon>
        <taxon>Pseudobacillus</taxon>
    </lineage>
</organism>